<dbReference type="AlphaFoldDB" id="A0A4Y2EJF0"/>
<evidence type="ECO:0000313" key="1">
    <source>
        <dbReference type="EMBL" id="GBM28025.1"/>
    </source>
</evidence>
<name>A0A4Y2EJF0_ARAVE</name>
<comment type="caution">
    <text evidence="1">The sequence shown here is derived from an EMBL/GenBank/DDBJ whole genome shotgun (WGS) entry which is preliminary data.</text>
</comment>
<sequence>MLNRDIHFLSADKNRITRMRNGLDILLDAEDNVTATAEGLITGYLLNPHAGSLQAPDSSNKRAPLAASSLFQSQLSGVLICNISFNCIWAVKSLLDFLVYSIILVLK</sequence>
<gene>
    <name evidence="1" type="ORF">AVEN_27417_1</name>
</gene>
<evidence type="ECO:0000313" key="2">
    <source>
        <dbReference type="Proteomes" id="UP000499080"/>
    </source>
</evidence>
<organism evidence="1 2">
    <name type="scientific">Araneus ventricosus</name>
    <name type="common">Orbweaver spider</name>
    <name type="synonym">Epeira ventricosa</name>
    <dbReference type="NCBI Taxonomy" id="182803"/>
    <lineage>
        <taxon>Eukaryota</taxon>
        <taxon>Metazoa</taxon>
        <taxon>Ecdysozoa</taxon>
        <taxon>Arthropoda</taxon>
        <taxon>Chelicerata</taxon>
        <taxon>Arachnida</taxon>
        <taxon>Araneae</taxon>
        <taxon>Araneomorphae</taxon>
        <taxon>Entelegynae</taxon>
        <taxon>Araneoidea</taxon>
        <taxon>Araneidae</taxon>
        <taxon>Araneus</taxon>
    </lineage>
</organism>
<protein>
    <submittedName>
        <fullName evidence="1">Uncharacterized protein</fullName>
    </submittedName>
</protein>
<dbReference type="Proteomes" id="UP000499080">
    <property type="component" value="Unassembled WGS sequence"/>
</dbReference>
<dbReference type="EMBL" id="BGPR01000601">
    <property type="protein sequence ID" value="GBM28025.1"/>
    <property type="molecule type" value="Genomic_DNA"/>
</dbReference>
<keyword evidence="2" id="KW-1185">Reference proteome</keyword>
<accession>A0A4Y2EJF0</accession>
<reference evidence="1 2" key="1">
    <citation type="journal article" date="2019" name="Sci. Rep.">
        <title>Orb-weaving spider Araneus ventricosus genome elucidates the spidroin gene catalogue.</title>
        <authorList>
            <person name="Kono N."/>
            <person name="Nakamura H."/>
            <person name="Ohtoshi R."/>
            <person name="Moran D.A.P."/>
            <person name="Shinohara A."/>
            <person name="Yoshida Y."/>
            <person name="Fujiwara M."/>
            <person name="Mori M."/>
            <person name="Tomita M."/>
            <person name="Arakawa K."/>
        </authorList>
    </citation>
    <scope>NUCLEOTIDE SEQUENCE [LARGE SCALE GENOMIC DNA]</scope>
</reference>
<proteinExistence type="predicted"/>